<protein>
    <submittedName>
        <fullName evidence="2">Uncharacterized protein</fullName>
    </submittedName>
</protein>
<reference evidence="2 3" key="1">
    <citation type="journal article" date="2017" name="Nat. Commun.">
        <title>Genome assembly with in vitro proximity ligation data and whole-genome triplication in lettuce.</title>
        <authorList>
            <person name="Reyes-Chin-Wo S."/>
            <person name="Wang Z."/>
            <person name="Yang X."/>
            <person name="Kozik A."/>
            <person name="Arikit S."/>
            <person name="Song C."/>
            <person name="Xia L."/>
            <person name="Froenicke L."/>
            <person name="Lavelle D.O."/>
            <person name="Truco M.J."/>
            <person name="Xia R."/>
            <person name="Zhu S."/>
            <person name="Xu C."/>
            <person name="Xu H."/>
            <person name="Xu X."/>
            <person name="Cox K."/>
            <person name="Korf I."/>
            <person name="Meyers B.C."/>
            <person name="Michelmore R.W."/>
        </authorList>
    </citation>
    <scope>NUCLEOTIDE SEQUENCE [LARGE SCALE GENOMIC DNA]</scope>
    <source>
        <strain evidence="3">cv. Salinas</strain>
        <tissue evidence="2">Seedlings</tissue>
    </source>
</reference>
<gene>
    <name evidence="2" type="ORF">LSAT_V11C400223330</name>
</gene>
<name>A0A9R1VUR4_LACSA</name>
<feature type="compositionally biased region" description="Polar residues" evidence="1">
    <location>
        <begin position="59"/>
        <end position="79"/>
    </location>
</feature>
<dbReference type="Proteomes" id="UP000235145">
    <property type="component" value="Unassembled WGS sequence"/>
</dbReference>
<evidence type="ECO:0000256" key="1">
    <source>
        <dbReference type="SAM" id="MobiDB-lite"/>
    </source>
</evidence>
<evidence type="ECO:0000313" key="3">
    <source>
        <dbReference type="Proteomes" id="UP000235145"/>
    </source>
</evidence>
<dbReference type="AlphaFoldDB" id="A0A9R1VUR4"/>
<feature type="region of interest" description="Disordered" evidence="1">
    <location>
        <begin position="53"/>
        <end position="92"/>
    </location>
</feature>
<dbReference type="EMBL" id="NBSK02000004">
    <property type="protein sequence ID" value="KAJ0211638.1"/>
    <property type="molecule type" value="Genomic_DNA"/>
</dbReference>
<organism evidence="2 3">
    <name type="scientific">Lactuca sativa</name>
    <name type="common">Garden lettuce</name>
    <dbReference type="NCBI Taxonomy" id="4236"/>
    <lineage>
        <taxon>Eukaryota</taxon>
        <taxon>Viridiplantae</taxon>
        <taxon>Streptophyta</taxon>
        <taxon>Embryophyta</taxon>
        <taxon>Tracheophyta</taxon>
        <taxon>Spermatophyta</taxon>
        <taxon>Magnoliopsida</taxon>
        <taxon>eudicotyledons</taxon>
        <taxon>Gunneridae</taxon>
        <taxon>Pentapetalae</taxon>
        <taxon>asterids</taxon>
        <taxon>campanulids</taxon>
        <taxon>Asterales</taxon>
        <taxon>Asteraceae</taxon>
        <taxon>Cichorioideae</taxon>
        <taxon>Cichorieae</taxon>
        <taxon>Lactucinae</taxon>
        <taxon>Lactuca</taxon>
    </lineage>
</organism>
<proteinExistence type="predicted"/>
<comment type="caution">
    <text evidence="2">The sequence shown here is derived from an EMBL/GenBank/DDBJ whole genome shotgun (WGS) entry which is preliminary data.</text>
</comment>
<evidence type="ECO:0000313" key="2">
    <source>
        <dbReference type="EMBL" id="KAJ0211638.1"/>
    </source>
</evidence>
<sequence length="189" mass="21448">MLNTPRAQGKLQPTRRVVHPTRRVHAHLHPTRRAVHPTRRVPHHLQATRRVHLKDSPSPFGSTTCRGLSTHAGTPNRRSTLPKPTPHTLLAESPWPTRRVGHLFLDSDPARTRRVPPWTRRVPPKFWVSFTFLAVKILGATEIDMIEFLLHIDEDVEWVGDLGGSNVKEIGTREIDDIKVVNNEGNGKQ</sequence>
<keyword evidence="3" id="KW-1185">Reference proteome</keyword>
<accession>A0A9R1VUR4</accession>